<dbReference type="Proteomes" id="UP000823858">
    <property type="component" value="Unassembled WGS sequence"/>
</dbReference>
<dbReference type="GO" id="GO:0000287">
    <property type="term" value="F:magnesium ion binding"/>
    <property type="evidence" value="ECO:0007669"/>
    <property type="project" value="UniProtKB-UniRule"/>
</dbReference>
<dbReference type="CDD" id="cd03109">
    <property type="entry name" value="DTBS"/>
    <property type="match status" value="1"/>
</dbReference>
<reference evidence="2" key="2">
    <citation type="submission" date="2021-04" db="EMBL/GenBank/DDBJ databases">
        <authorList>
            <person name="Gilroy R."/>
        </authorList>
    </citation>
    <scope>NUCLEOTIDE SEQUENCE</scope>
    <source>
        <strain evidence="2">ChiHjej13B12-4958</strain>
    </source>
</reference>
<dbReference type="PANTHER" id="PTHR43210">
    <property type="entry name" value="DETHIOBIOTIN SYNTHETASE"/>
    <property type="match status" value="1"/>
</dbReference>
<keyword evidence="1" id="KW-0460">Magnesium</keyword>
<feature type="binding site" evidence="1">
    <location>
        <position position="15"/>
    </location>
    <ligand>
        <name>Mg(2+)</name>
        <dbReference type="ChEBI" id="CHEBI:18420"/>
    </ligand>
</feature>
<comment type="subcellular location">
    <subcellularLocation>
        <location evidence="1">Cytoplasm</location>
    </subcellularLocation>
</comment>
<dbReference type="InterPro" id="IPR004472">
    <property type="entry name" value="DTB_synth_BioD"/>
</dbReference>
<comment type="subunit">
    <text evidence="1">Homodimer.</text>
</comment>
<comment type="function">
    <text evidence="1">Catalyzes a mechanistically unusual reaction, the ATP-dependent insertion of CO2 between the N7 and N8 nitrogen atoms of 7,8-diaminopelargonic acid (DAPA, also called 7,8-diammoniononanoate) to form a ureido ring.</text>
</comment>
<keyword evidence="1" id="KW-0067">ATP-binding</keyword>
<comment type="catalytic activity">
    <reaction evidence="1">
        <text>(7R,8S)-7,8-diammoniononanoate + CO2 + ATP = (4R,5S)-dethiobiotin + ADP + phosphate + 3 H(+)</text>
        <dbReference type="Rhea" id="RHEA:15805"/>
        <dbReference type="ChEBI" id="CHEBI:15378"/>
        <dbReference type="ChEBI" id="CHEBI:16526"/>
        <dbReference type="ChEBI" id="CHEBI:30616"/>
        <dbReference type="ChEBI" id="CHEBI:43474"/>
        <dbReference type="ChEBI" id="CHEBI:149469"/>
        <dbReference type="ChEBI" id="CHEBI:149473"/>
        <dbReference type="ChEBI" id="CHEBI:456216"/>
        <dbReference type="EC" id="6.3.3.3"/>
    </reaction>
</comment>
<feature type="binding site" evidence="1">
    <location>
        <position position="40"/>
    </location>
    <ligand>
        <name>substrate</name>
    </ligand>
</feature>
<comment type="pathway">
    <text evidence="1">Cofactor biosynthesis; biotin biosynthesis; biotin from 7,8-diaminononanoate: step 1/2.</text>
</comment>
<feature type="active site" evidence="1">
    <location>
        <position position="36"/>
    </location>
</feature>
<comment type="similarity">
    <text evidence="1">Belongs to the dethiobiotin synthetase family.</text>
</comment>
<dbReference type="AlphaFoldDB" id="A0A9D2TPE8"/>
<dbReference type="GO" id="GO:0004141">
    <property type="term" value="F:dethiobiotin synthase activity"/>
    <property type="evidence" value="ECO:0007669"/>
    <property type="project" value="UniProtKB-UniRule"/>
</dbReference>
<dbReference type="NCBIfam" id="TIGR00347">
    <property type="entry name" value="bioD"/>
    <property type="match status" value="1"/>
</dbReference>
<sequence length="224" mass="22382">MIVLVTGTGTDVGKTVATAALAACGESRGHDVALVKPVQTGESPGSGDLATITALTGIADTHCFATCPEPLAPVTAAQRAGVSLPSLEESVRRVRDLDGPGRLVLVEGAGGVLVQLGDYTIADLAHALQAPVVVVTTTGLGSLNHLALTLEALAHRDIRCLGVIGGSVPGSPDLATSCTLDVLRAGELGSPWLGEIPAGAGAPTSVAAFCAAAVEWLDGGRRLL</sequence>
<dbReference type="GO" id="GO:0005524">
    <property type="term" value="F:ATP binding"/>
    <property type="evidence" value="ECO:0007669"/>
    <property type="project" value="UniProtKB-UniRule"/>
</dbReference>
<keyword evidence="1" id="KW-0963">Cytoplasm</keyword>
<evidence type="ECO:0000256" key="1">
    <source>
        <dbReference type="HAMAP-Rule" id="MF_00336"/>
    </source>
</evidence>
<feature type="binding site" evidence="1">
    <location>
        <begin position="166"/>
        <end position="167"/>
    </location>
    <ligand>
        <name>ATP</name>
        <dbReference type="ChEBI" id="CHEBI:30616"/>
    </ligand>
</feature>
<keyword evidence="1" id="KW-0547">Nucleotide-binding</keyword>
<evidence type="ECO:0000313" key="3">
    <source>
        <dbReference type="Proteomes" id="UP000823858"/>
    </source>
</evidence>
<dbReference type="HAMAP" id="MF_00336">
    <property type="entry name" value="BioD"/>
    <property type="match status" value="1"/>
</dbReference>
<keyword evidence="1 2" id="KW-0436">Ligase</keyword>
<dbReference type="GO" id="GO:0009102">
    <property type="term" value="P:biotin biosynthetic process"/>
    <property type="evidence" value="ECO:0007669"/>
    <property type="project" value="UniProtKB-UniRule"/>
</dbReference>
<dbReference type="GO" id="GO:0005829">
    <property type="term" value="C:cytosol"/>
    <property type="evidence" value="ECO:0007669"/>
    <property type="project" value="TreeGrafter"/>
</dbReference>
<dbReference type="PANTHER" id="PTHR43210:SF5">
    <property type="entry name" value="DETHIOBIOTIN SYNTHETASE"/>
    <property type="match status" value="1"/>
</dbReference>
<feature type="binding site" evidence="1">
    <location>
        <begin position="11"/>
        <end position="16"/>
    </location>
    <ligand>
        <name>ATP</name>
        <dbReference type="ChEBI" id="CHEBI:30616"/>
    </ligand>
</feature>
<dbReference type="SUPFAM" id="SSF52540">
    <property type="entry name" value="P-loop containing nucleoside triphosphate hydrolases"/>
    <property type="match status" value="1"/>
</dbReference>
<feature type="binding site" evidence="1">
    <location>
        <position position="48"/>
    </location>
    <ligand>
        <name>Mg(2+)</name>
        <dbReference type="ChEBI" id="CHEBI:18420"/>
    </ligand>
</feature>
<name>A0A9D2TPE8_9CORY</name>
<evidence type="ECO:0000313" key="2">
    <source>
        <dbReference type="EMBL" id="HJC83984.1"/>
    </source>
</evidence>
<accession>A0A9D2TPE8</accession>
<keyword evidence="1" id="KW-0479">Metal-binding</keyword>
<dbReference type="EC" id="6.3.3.3" evidence="1"/>
<comment type="caution">
    <text evidence="2">The sequence shown here is derived from an EMBL/GenBank/DDBJ whole genome shotgun (WGS) entry which is preliminary data.</text>
</comment>
<comment type="cofactor">
    <cofactor evidence="1">
        <name>Mg(2+)</name>
        <dbReference type="ChEBI" id="CHEBI:18420"/>
    </cofactor>
</comment>
<gene>
    <name evidence="1 2" type="primary">bioD</name>
    <name evidence="2" type="ORF">H9751_00195</name>
</gene>
<feature type="binding site" evidence="1">
    <location>
        <begin position="107"/>
        <end position="110"/>
    </location>
    <ligand>
        <name>ATP</name>
        <dbReference type="ChEBI" id="CHEBI:30616"/>
    </ligand>
</feature>
<organism evidence="2 3">
    <name type="scientific">Candidatus Corynebacterium faecigallinarum</name>
    <dbReference type="NCBI Taxonomy" id="2838528"/>
    <lineage>
        <taxon>Bacteria</taxon>
        <taxon>Bacillati</taxon>
        <taxon>Actinomycetota</taxon>
        <taxon>Actinomycetes</taxon>
        <taxon>Mycobacteriales</taxon>
        <taxon>Corynebacteriaceae</taxon>
        <taxon>Corynebacterium</taxon>
    </lineage>
</organism>
<comment type="caution">
    <text evidence="1">Lacks conserved residue(s) required for the propagation of feature annotation.</text>
</comment>
<feature type="binding site" evidence="1">
    <location>
        <position position="107"/>
    </location>
    <ligand>
        <name>Mg(2+)</name>
        <dbReference type="ChEBI" id="CHEBI:18420"/>
    </ligand>
</feature>
<dbReference type="InterPro" id="IPR027417">
    <property type="entry name" value="P-loop_NTPase"/>
</dbReference>
<proteinExistence type="inferred from homology"/>
<feature type="binding site" evidence="1">
    <location>
        <position position="48"/>
    </location>
    <ligand>
        <name>ATP</name>
        <dbReference type="ChEBI" id="CHEBI:30616"/>
    </ligand>
</feature>
<reference evidence="2" key="1">
    <citation type="journal article" date="2021" name="PeerJ">
        <title>Extensive microbial diversity within the chicken gut microbiome revealed by metagenomics and culture.</title>
        <authorList>
            <person name="Gilroy R."/>
            <person name="Ravi A."/>
            <person name="Getino M."/>
            <person name="Pursley I."/>
            <person name="Horton D.L."/>
            <person name="Alikhan N.F."/>
            <person name="Baker D."/>
            <person name="Gharbi K."/>
            <person name="Hall N."/>
            <person name="Watson M."/>
            <person name="Adriaenssens E.M."/>
            <person name="Foster-Nyarko E."/>
            <person name="Jarju S."/>
            <person name="Secka A."/>
            <person name="Antonio M."/>
            <person name="Oren A."/>
            <person name="Chaudhuri R.R."/>
            <person name="La Ragione R."/>
            <person name="Hildebrand F."/>
            <person name="Pallen M.J."/>
        </authorList>
    </citation>
    <scope>NUCLEOTIDE SEQUENCE</scope>
    <source>
        <strain evidence="2">ChiHjej13B12-4958</strain>
    </source>
</reference>
<dbReference type="Gene3D" id="3.40.50.300">
    <property type="entry name" value="P-loop containing nucleotide triphosphate hydrolases"/>
    <property type="match status" value="1"/>
</dbReference>
<dbReference type="EMBL" id="DWVP01000001">
    <property type="protein sequence ID" value="HJC83984.1"/>
    <property type="molecule type" value="Genomic_DNA"/>
</dbReference>
<protein>
    <recommendedName>
        <fullName evidence="1">ATP-dependent dethiobiotin synthetase BioD</fullName>
        <ecNumber evidence="1">6.3.3.3</ecNumber>
    </recommendedName>
    <alternativeName>
        <fullName evidence="1">DTB synthetase</fullName>
        <shortName evidence="1">DTBS</shortName>
    </alternativeName>
    <alternativeName>
        <fullName evidence="1">Dethiobiotin synthase</fullName>
    </alternativeName>
</protein>
<dbReference type="PIRSF" id="PIRSF006755">
    <property type="entry name" value="DTB_synth"/>
    <property type="match status" value="1"/>
</dbReference>
<keyword evidence="1" id="KW-0093">Biotin biosynthesis</keyword>
<dbReference type="Pfam" id="PF13500">
    <property type="entry name" value="AAA_26"/>
    <property type="match status" value="1"/>
</dbReference>